<dbReference type="EMBL" id="NAAC01000029">
    <property type="protein sequence ID" value="RDJ06382.1"/>
    <property type="molecule type" value="Genomic_DNA"/>
</dbReference>
<evidence type="ECO:0000313" key="2">
    <source>
        <dbReference type="EMBL" id="RDJ06382.1"/>
    </source>
</evidence>
<accession>A0A370KJR1</accession>
<protein>
    <submittedName>
        <fullName evidence="2">Uncharacterized protein</fullName>
    </submittedName>
</protein>
<dbReference type="AlphaFoldDB" id="A0A370KJR1"/>
<sequence length="61" mass="6426">MLKPPFEVATIATCYGGPKAGHRAQSCTRRAETDVEDGEAVAGLPGPGRTNSRAGREVRQT</sequence>
<proteinExistence type="predicted"/>
<feature type="region of interest" description="Disordered" evidence="1">
    <location>
        <begin position="31"/>
        <end position="61"/>
    </location>
</feature>
<evidence type="ECO:0000313" key="3">
    <source>
        <dbReference type="Proteomes" id="UP000254939"/>
    </source>
</evidence>
<organism evidence="2 3">
    <name type="scientific">Rhizobium grahamii</name>
    <dbReference type="NCBI Taxonomy" id="1120045"/>
    <lineage>
        <taxon>Bacteria</taxon>
        <taxon>Pseudomonadati</taxon>
        <taxon>Pseudomonadota</taxon>
        <taxon>Alphaproteobacteria</taxon>
        <taxon>Hyphomicrobiales</taxon>
        <taxon>Rhizobiaceae</taxon>
        <taxon>Rhizobium/Agrobacterium group</taxon>
        <taxon>Rhizobium</taxon>
    </lineage>
</organism>
<dbReference type="Proteomes" id="UP000254939">
    <property type="component" value="Unassembled WGS sequence"/>
</dbReference>
<reference evidence="2 3" key="1">
    <citation type="submission" date="2017-03" db="EMBL/GenBank/DDBJ databases">
        <title>Genome analysis of Rhizobial strains effectives or ineffectives for nitrogen fixation isolated from bean seeds.</title>
        <authorList>
            <person name="Peralta H."/>
            <person name="Aguilar-Vera A."/>
            <person name="Mora Y."/>
            <person name="Vargas-Lagunas C."/>
            <person name="Girard L."/>
            <person name="Mora J."/>
        </authorList>
    </citation>
    <scope>NUCLEOTIDE SEQUENCE [LARGE SCALE GENOMIC DNA]</scope>
    <source>
        <strain evidence="2 3">CCGM3</strain>
    </source>
</reference>
<feature type="non-terminal residue" evidence="2">
    <location>
        <position position="61"/>
    </location>
</feature>
<evidence type="ECO:0000256" key="1">
    <source>
        <dbReference type="SAM" id="MobiDB-lite"/>
    </source>
</evidence>
<comment type="caution">
    <text evidence="2">The sequence shown here is derived from an EMBL/GenBank/DDBJ whole genome shotgun (WGS) entry which is preliminary data.</text>
</comment>
<gene>
    <name evidence="2" type="ORF">B5K06_22870</name>
</gene>
<name>A0A370KJR1_9HYPH</name>